<evidence type="ECO:0000313" key="6">
    <source>
        <dbReference type="Proteomes" id="UP000029121"/>
    </source>
</evidence>
<evidence type="ECO:0000256" key="2">
    <source>
        <dbReference type="ARBA" id="ARBA00009993"/>
    </source>
</evidence>
<keyword evidence="3" id="KW-0833">Ubl conjugation pathway</keyword>
<name>R0FIZ4_9BRAS</name>
<dbReference type="KEGG" id="crb:17882531"/>
<dbReference type="Proteomes" id="UP000029121">
    <property type="component" value="Unassembled WGS sequence"/>
</dbReference>
<proteinExistence type="inferred from homology"/>
<comment type="similarity">
    <text evidence="2">Belongs to the SKP1 family.</text>
</comment>
<evidence type="ECO:0000256" key="1">
    <source>
        <dbReference type="ARBA" id="ARBA00004906"/>
    </source>
</evidence>
<dbReference type="InterPro" id="IPR016897">
    <property type="entry name" value="SKP1"/>
</dbReference>
<feature type="non-terminal residue" evidence="5">
    <location>
        <position position="100"/>
    </location>
</feature>
<dbReference type="GO" id="GO:0006511">
    <property type="term" value="P:ubiquitin-dependent protein catabolic process"/>
    <property type="evidence" value="ECO:0007669"/>
    <property type="project" value="InterPro"/>
</dbReference>
<comment type="pathway">
    <text evidence="1">Protein modification; protein ubiquitination.</text>
</comment>
<dbReference type="Gene3D" id="3.30.710.10">
    <property type="entry name" value="Potassium Channel Kv1.1, Chain A"/>
    <property type="match status" value="1"/>
</dbReference>
<dbReference type="InterPro" id="IPR016073">
    <property type="entry name" value="Skp1_comp_POZ"/>
</dbReference>
<dbReference type="STRING" id="81985.R0FIZ4"/>
<dbReference type="UniPathway" id="UPA00143"/>
<feature type="domain" description="SKP1 component POZ" evidence="4">
    <location>
        <begin position="22"/>
        <end position="77"/>
    </location>
</feature>
<gene>
    <name evidence="5" type="ORF">CARUB_v10003008mg</name>
</gene>
<dbReference type="SUPFAM" id="SSF54695">
    <property type="entry name" value="POZ domain"/>
    <property type="match status" value="1"/>
</dbReference>
<evidence type="ECO:0000256" key="3">
    <source>
        <dbReference type="ARBA" id="ARBA00022786"/>
    </source>
</evidence>
<dbReference type="Pfam" id="PF03931">
    <property type="entry name" value="Skp1_POZ"/>
    <property type="match status" value="1"/>
</dbReference>
<reference evidence="6" key="1">
    <citation type="journal article" date="2013" name="Nat. Genet.">
        <title>The Capsella rubella genome and the genomic consequences of rapid mating system evolution.</title>
        <authorList>
            <person name="Slotte T."/>
            <person name="Hazzouri K.M."/>
            <person name="Agren J.A."/>
            <person name="Koenig D."/>
            <person name="Maumus F."/>
            <person name="Guo Y.L."/>
            <person name="Steige K."/>
            <person name="Platts A.E."/>
            <person name="Escobar J.S."/>
            <person name="Newman L.K."/>
            <person name="Wang W."/>
            <person name="Mandakova T."/>
            <person name="Vello E."/>
            <person name="Smith L.M."/>
            <person name="Henz S.R."/>
            <person name="Steffen J."/>
            <person name="Takuno S."/>
            <person name="Brandvain Y."/>
            <person name="Coop G."/>
            <person name="Andolfatto P."/>
            <person name="Hu T.T."/>
            <person name="Blanchette M."/>
            <person name="Clark R.M."/>
            <person name="Quesneville H."/>
            <person name="Nordborg M."/>
            <person name="Gaut B.S."/>
            <person name="Lysak M.A."/>
            <person name="Jenkins J."/>
            <person name="Grimwood J."/>
            <person name="Chapman J."/>
            <person name="Prochnik S."/>
            <person name="Shu S."/>
            <person name="Rokhsar D."/>
            <person name="Schmutz J."/>
            <person name="Weigel D."/>
            <person name="Wright S.I."/>
        </authorList>
    </citation>
    <scope>NUCLEOTIDE SEQUENCE [LARGE SCALE GENOMIC DNA]</scope>
    <source>
        <strain evidence="6">cv. Monte Gargano</strain>
    </source>
</reference>
<dbReference type="InterPro" id="IPR001232">
    <property type="entry name" value="SKP1-like"/>
</dbReference>
<dbReference type="EMBL" id="KB870810">
    <property type="protein sequence ID" value="EOA22377.1"/>
    <property type="molecule type" value="Genomic_DNA"/>
</dbReference>
<dbReference type="eggNOG" id="KOG1724">
    <property type="taxonomic scope" value="Eukaryota"/>
</dbReference>
<protein>
    <recommendedName>
        <fullName evidence="4">SKP1 component POZ domain-containing protein</fullName>
    </recommendedName>
</protein>
<dbReference type="GO" id="GO:0016567">
    <property type="term" value="P:protein ubiquitination"/>
    <property type="evidence" value="ECO:0007669"/>
    <property type="project" value="UniProtKB-UniPathway"/>
</dbReference>
<dbReference type="InterPro" id="IPR011333">
    <property type="entry name" value="SKP1/BTB/POZ_sf"/>
</dbReference>
<keyword evidence="6" id="KW-1185">Reference proteome</keyword>
<organism evidence="5 6">
    <name type="scientific">Capsella rubella</name>
    <dbReference type="NCBI Taxonomy" id="81985"/>
    <lineage>
        <taxon>Eukaryota</taxon>
        <taxon>Viridiplantae</taxon>
        <taxon>Streptophyta</taxon>
        <taxon>Embryophyta</taxon>
        <taxon>Tracheophyta</taxon>
        <taxon>Spermatophyta</taxon>
        <taxon>Magnoliopsida</taxon>
        <taxon>eudicotyledons</taxon>
        <taxon>Gunneridae</taxon>
        <taxon>Pentapetalae</taxon>
        <taxon>rosids</taxon>
        <taxon>malvids</taxon>
        <taxon>Brassicales</taxon>
        <taxon>Brassicaceae</taxon>
        <taxon>Camelineae</taxon>
        <taxon>Capsella</taxon>
    </lineage>
</organism>
<sequence length="100" mass="11309">MHVDQRNATTQISPQEHMMSEKIMLKSSDGEIFEVDEATALQLTRVAKEKHVKQAVPIINVEGKILSKVIEYCKKHADADSSSHGTSKINLKKWDAEFMK</sequence>
<evidence type="ECO:0000259" key="4">
    <source>
        <dbReference type="Pfam" id="PF03931"/>
    </source>
</evidence>
<dbReference type="PANTHER" id="PTHR11165">
    <property type="entry name" value="SKP1"/>
    <property type="match status" value="1"/>
</dbReference>
<evidence type="ECO:0000313" key="5">
    <source>
        <dbReference type="EMBL" id="EOA22377.1"/>
    </source>
</evidence>
<dbReference type="AlphaFoldDB" id="R0FIZ4"/>
<dbReference type="OrthoDB" id="1430376at2759"/>
<dbReference type="SMART" id="SM00512">
    <property type="entry name" value="Skp1"/>
    <property type="match status" value="1"/>
</dbReference>
<accession>R0FIZ4</accession>
<dbReference type="GO" id="GO:0009867">
    <property type="term" value="P:jasmonic acid mediated signaling pathway"/>
    <property type="evidence" value="ECO:0007669"/>
    <property type="project" value="UniProtKB-ARBA"/>
</dbReference>